<organism evidence="1 2">
    <name type="scientific">Cetraspora pellucida</name>
    <dbReference type="NCBI Taxonomy" id="1433469"/>
    <lineage>
        <taxon>Eukaryota</taxon>
        <taxon>Fungi</taxon>
        <taxon>Fungi incertae sedis</taxon>
        <taxon>Mucoromycota</taxon>
        <taxon>Glomeromycotina</taxon>
        <taxon>Glomeromycetes</taxon>
        <taxon>Diversisporales</taxon>
        <taxon>Gigasporaceae</taxon>
        <taxon>Cetraspora</taxon>
    </lineage>
</organism>
<protein>
    <submittedName>
        <fullName evidence="1">20677_t:CDS:1</fullName>
    </submittedName>
</protein>
<dbReference type="AlphaFoldDB" id="A0A9N9GCD2"/>
<proteinExistence type="predicted"/>
<accession>A0A9N9GCD2</accession>
<comment type="caution">
    <text evidence="1">The sequence shown here is derived from an EMBL/GenBank/DDBJ whole genome shotgun (WGS) entry which is preliminary data.</text>
</comment>
<keyword evidence="2" id="KW-1185">Reference proteome</keyword>
<name>A0A9N9GCD2_9GLOM</name>
<sequence>AEKINKSKFGMKVIHAYPIREYHTQEKVYIHIITWNHYDRRRILREVHRYEMGTASDDDTSKHYYQKIAHEKKLPLSERAILSGYNYISDTNSPHYSYFFHISVDNYQSLEENKPDDQAKYSREVLENQQLIKKGLPANKYLYKVPKPSERFSYIVVVPKEIYDNCEKKIPQQKGDCIKYSDVVKKFNKKININYYIESLFGLYACFINYDDKYQSSPESLSKVIDRKKKSKKKKLKIAKDLLQSNDSPSLDEDEIAKIKDEESQKSAKKWLKNYIKNLCDAPKKDKAIISHLWKNATTQAKKICSGISEAGITRSLGISVEHNNYLNILDKITDTTCSKLLNLLSKLSKLNLGYRNAMYNLIMQISGIHGIRWLALKLPGFKHYQSHMAIKR</sequence>
<evidence type="ECO:0000313" key="2">
    <source>
        <dbReference type="Proteomes" id="UP000789759"/>
    </source>
</evidence>
<gene>
    <name evidence="1" type="ORF">CPELLU_LOCUS6590</name>
</gene>
<feature type="non-terminal residue" evidence="1">
    <location>
        <position position="393"/>
    </location>
</feature>
<dbReference type="EMBL" id="CAJVQA010004136">
    <property type="protein sequence ID" value="CAG8592229.1"/>
    <property type="molecule type" value="Genomic_DNA"/>
</dbReference>
<dbReference type="OrthoDB" id="2420988at2759"/>
<dbReference type="Proteomes" id="UP000789759">
    <property type="component" value="Unassembled WGS sequence"/>
</dbReference>
<evidence type="ECO:0000313" key="1">
    <source>
        <dbReference type="EMBL" id="CAG8592229.1"/>
    </source>
</evidence>
<reference evidence="1" key="1">
    <citation type="submission" date="2021-06" db="EMBL/GenBank/DDBJ databases">
        <authorList>
            <person name="Kallberg Y."/>
            <person name="Tangrot J."/>
            <person name="Rosling A."/>
        </authorList>
    </citation>
    <scope>NUCLEOTIDE SEQUENCE</scope>
    <source>
        <strain evidence="1">FL966</strain>
    </source>
</reference>